<dbReference type="PANTHER" id="PTHR47331">
    <property type="entry name" value="PHD-TYPE DOMAIN-CONTAINING PROTEIN"/>
    <property type="match status" value="1"/>
</dbReference>
<dbReference type="Proteomes" id="UP000007266">
    <property type="component" value="Unassembled WGS sequence"/>
</dbReference>
<name>D7EJ71_TRICA</name>
<organism evidence="2 3">
    <name type="scientific">Tribolium castaneum</name>
    <name type="common">Red flour beetle</name>
    <dbReference type="NCBI Taxonomy" id="7070"/>
    <lineage>
        <taxon>Eukaryota</taxon>
        <taxon>Metazoa</taxon>
        <taxon>Ecdysozoa</taxon>
        <taxon>Arthropoda</taxon>
        <taxon>Hexapoda</taxon>
        <taxon>Insecta</taxon>
        <taxon>Pterygota</taxon>
        <taxon>Neoptera</taxon>
        <taxon>Endopterygota</taxon>
        <taxon>Coleoptera</taxon>
        <taxon>Polyphaga</taxon>
        <taxon>Cucujiformia</taxon>
        <taxon>Tenebrionidae</taxon>
        <taxon>Tenebrionidae incertae sedis</taxon>
        <taxon>Tribolium</taxon>
    </lineage>
</organism>
<protein>
    <recommendedName>
        <fullName evidence="1">DUF5641 domain-containing protein</fullName>
    </recommendedName>
</protein>
<dbReference type="InterPro" id="IPR040676">
    <property type="entry name" value="DUF5641"/>
</dbReference>
<evidence type="ECO:0000313" key="2">
    <source>
        <dbReference type="EMBL" id="EFA12598.1"/>
    </source>
</evidence>
<evidence type="ECO:0000259" key="1">
    <source>
        <dbReference type="Pfam" id="PF18701"/>
    </source>
</evidence>
<reference evidence="2 3" key="1">
    <citation type="journal article" date="2008" name="Nature">
        <title>The genome of the model beetle and pest Tribolium castaneum.</title>
        <authorList>
            <consortium name="Tribolium Genome Sequencing Consortium"/>
            <person name="Richards S."/>
            <person name="Gibbs R.A."/>
            <person name="Weinstock G.M."/>
            <person name="Brown S.J."/>
            <person name="Denell R."/>
            <person name="Beeman R.W."/>
            <person name="Gibbs R."/>
            <person name="Beeman R.W."/>
            <person name="Brown S.J."/>
            <person name="Bucher G."/>
            <person name="Friedrich M."/>
            <person name="Grimmelikhuijzen C.J."/>
            <person name="Klingler M."/>
            <person name="Lorenzen M."/>
            <person name="Richards S."/>
            <person name="Roth S."/>
            <person name="Schroder R."/>
            <person name="Tautz D."/>
            <person name="Zdobnov E.M."/>
            <person name="Muzny D."/>
            <person name="Gibbs R.A."/>
            <person name="Weinstock G.M."/>
            <person name="Attaway T."/>
            <person name="Bell S."/>
            <person name="Buhay C.J."/>
            <person name="Chandrabose M.N."/>
            <person name="Chavez D."/>
            <person name="Clerk-Blankenburg K.P."/>
            <person name="Cree A."/>
            <person name="Dao M."/>
            <person name="Davis C."/>
            <person name="Chacko J."/>
            <person name="Dinh H."/>
            <person name="Dugan-Rocha S."/>
            <person name="Fowler G."/>
            <person name="Garner T.T."/>
            <person name="Garnes J."/>
            <person name="Gnirke A."/>
            <person name="Hawes A."/>
            <person name="Hernandez J."/>
            <person name="Hines S."/>
            <person name="Holder M."/>
            <person name="Hume J."/>
            <person name="Jhangiani S.N."/>
            <person name="Joshi V."/>
            <person name="Khan Z.M."/>
            <person name="Jackson L."/>
            <person name="Kovar C."/>
            <person name="Kowis A."/>
            <person name="Lee S."/>
            <person name="Lewis L.R."/>
            <person name="Margolis J."/>
            <person name="Morgan M."/>
            <person name="Nazareth L.V."/>
            <person name="Nguyen N."/>
            <person name="Okwuonu G."/>
            <person name="Parker D."/>
            <person name="Richards S."/>
            <person name="Ruiz S.J."/>
            <person name="Santibanez J."/>
            <person name="Savard J."/>
            <person name="Scherer S.E."/>
            <person name="Schneider B."/>
            <person name="Sodergren E."/>
            <person name="Tautz D."/>
            <person name="Vattahil S."/>
            <person name="Villasana D."/>
            <person name="White C.S."/>
            <person name="Wright R."/>
            <person name="Park Y."/>
            <person name="Beeman R.W."/>
            <person name="Lord J."/>
            <person name="Oppert B."/>
            <person name="Lorenzen M."/>
            <person name="Brown S."/>
            <person name="Wang L."/>
            <person name="Savard J."/>
            <person name="Tautz D."/>
            <person name="Richards S."/>
            <person name="Weinstock G."/>
            <person name="Gibbs R.A."/>
            <person name="Liu Y."/>
            <person name="Worley K."/>
            <person name="Weinstock G."/>
            <person name="Elsik C.G."/>
            <person name="Reese J.T."/>
            <person name="Elhaik E."/>
            <person name="Landan G."/>
            <person name="Graur D."/>
            <person name="Arensburger P."/>
            <person name="Atkinson P."/>
            <person name="Beeman R.W."/>
            <person name="Beidler J."/>
            <person name="Brown S.J."/>
            <person name="Demuth J.P."/>
            <person name="Drury D.W."/>
            <person name="Du Y.Z."/>
            <person name="Fujiwara H."/>
            <person name="Lorenzen M."/>
            <person name="Maselli V."/>
            <person name="Osanai M."/>
            <person name="Park Y."/>
            <person name="Robertson H.M."/>
            <person name="Tu Z."/>
            <person name="Wang J.J."/>
            <person name="Wang S."/>
            <person name="Richards S."/>
            <person name="Song H."/>
            <person name="Zhang L."/>
            <person name="Sodergren E."/>
            <person name="Werner D."/>
            <person name="Stanke M."/>
            <person name="Morgenstern B."/>
            <person name="Solovyev V."/>
            <person name="Kosarev P."/>
            <person name="Brown G."/>
            <person name="Chen H.C."/>
            <person name="Ermolaeva O."/>
            <person name="Hlavina W."/>
            <person name="Kapustin Y."/>
            <person name="Kiryutin B."/>
            <person name="Kitts P."/>
            <person name="Maglott D."/>
            <person name="Pruitt K."/>
            <person name="Sapojnikov V."/>
            <person name="Souvorov A."/>
            <person name="Mackey A.J."/>
            <person name="Waterhouse R.M."/>
            <person name="Wyder S."/>
            <person name="Zdobnov E.M."/>
            <person name="Zdobnov E.M."/>
            <person name="Wyder S."/>
            <person name="Kriventseva E.V."/>
            <person name="Kadowaki T."/>
            <person name="Bork P."/>
            <person name="Aranda M."/>
            <person name="Bao R."/>
            <person name="Beermann A."/>
            <person name="Berns N."/>
            <person name="Bolognesi R."/>
            <person name="Bonneton F."/>
            <person name="Bopp D."/>
            <person name="Brown S.J."/>
            <person name="Bucher G."/>
            <person name="Butts T."/>
            <person name="Chaumot A."/>
            <person name="Denell R.E."/>
            <person name="Ferrier D.E."/>
            <person name="Friedrich M."/>
            <person name="Gordon C.M."/>
            <person name="Jindra M."/>
            <person name="Klingler M."/>
            <person name="Lan Q."/>
            <person name="Lattorff H.M."/>
            <person name="Laudet V."/>
            <person name="von Levetsow C."/>
            <person name="Liu Z."/>
            <person name="Lutz R."/>
            <person name="Lynch J.A."/>
            <person name="da Fonseca R.N."/>
            <person name="Posnien N."/>
            <person name="Reuter R."/>
            <person name="Roth S."/>
            <person name="Savard J."/>
            <person name="Schinko J.B."/>
            <person name="Schmitt C."/>
            <person name="Schoppmeier M."/>
            <person name="Schroder R."/>
            <person name="Shippy T.D."/>
            <person name="Simonnet F."/>
            <person name="Marques-Souza H."/>
            <person name="Tautz D."/>
            <person name="Tomoyasu Y."/>
            <person name="Trauner J."/>
            <person name="Van der Zee M."/>
            <person name="Vervoort M."/>
            <person name="Wittkopp N."/>
            <person name="Wimmer E.A."/>
            <person name="Yang X."/>
            <person name="Jones A.K."/>
            <person name="Sattelle D.B."/>
            <person name="Ebert P.R."/>
            <person name="Nelson D."/>
            <person name="Scott J.G."/>
            <person name="Beeman R.W."/>
            <person name="Muthukrishnan S."/>
            <person name="Kramer K.J."/>
            <person name="Arakane Y."/>
            <person name="Beeman R.W."/>
            <person name="Zhu Q."/>
            <person name="Hogenkamp D."/>
            <person name="Dixit R."/>
            <person name="Oppert B."/>
            <person name="Jiang H."/>
            <person name="Zou Z."/>
            <person name="Marshall J."/>
            <person name="Elpidina E."/>
            <person name="Vinokurov K."/>
            <person name="Oppert C."/>
            <person name="Zou Z."/>
            <person name="Evans J."/>
            <person name="Lu Z."/>
            <person name="Zhao P."/>
            <person name="Sumathipala N."/>
            <person name="Altincicek B."/>
            <person name="Vilcinskas A."/>
            <person name="Williams M."/>
            <person name="Hultmark D."/>
            <person name="Hetru C."/>
            <person name="Jiang H."/>
            <person name="Grimmelikhuijzen C.J."/>
            <person name="Hauser F."/>
            <person name="Cazzamali G."/>
            <person name="Williamson M."/>
            <person name="Park Y."/>
            <person name="Li B."/>
            <person name="Tanaka Y."/>
            <person name="Predel R."/>
            <person name="Neupert S."/>
            <person name="Schachtner J."/>
            <person name="Verleyen P."/>
            <person name="Raible F."/>
            <person name="Bork P."/>
            <person name="Friedrich M."/>
            <person name="Walden K.K."/>
            <person name="Robertson H.M."/>
            <person name="Angeli S."/>
            <person name="Foret S."/>
            <person name="Bucher G."/>
            <person name="Schuetz S."/>
            <person name="Maleszka R."/>
            <person name="Wimmer E.A."/>
            <person name="Beeman R.W."/>
            <person name="Lorenzen M."/>
            <person name="Tomoyasu Y."/>
            <person name="Miller S.C."/>
            <person name="Grossmann D."/>
            <person name="Bucher G."/>
        </authorList>
    </citation>
    <scope>NUCLEOTIDE SEQUENCE [LARGE SCALE GENOMIC DNA]</scope>
    <source>
        <strain evidence="2 3">Georgia GA2</strain>
    </source>
</reference>
<gene>
    <name evidence="2" type="primary">GLEAN_01838</name>
    <name evidence="2" type="ORF">TcasGA2_TC001838</name>
</gene>
<dbReference type="PhylomeDB" id="D7EJ71"/>
<sequence length="107" mass="12402">MKQNRLKRFQLVQQLNQYFWSIWSKEYLHLLQTRAKWQMSSDNECPIETIVLLKESTPPLLWKMGSVIEIHPGSDGVVRVVTVKTSSGVLKRPVTKLVPLIRESSPQ</sequence>
<dbReference type="InParanoid" id="D7EJ71"/>
<dbReference type="HOGENOM" id="CLU_000526_4_1_1"/>
<proteinExistence type="predicted"/>
<dbReference type="Pfam" id="PF18701">
    <property type="entry name" value="DUF5641"/>
    <property type="match status" value="1"/>
</dbReference>
<dbReference type="AlphaFoldDB" id="D7EJ71"/>
<reference evidence="2 3" key="2">
    <citation type="journal article" date="2010" name="Nucleic Acids Res.">
        <title>BeetleBase in 2010: revisions to provide comprehensive genomic information for Tribolium castaneum.</title>
        <authorList>
            <person name="Kim H.S."/>
            <person name="Murphy T."/>
            <person name="Xia J."/>
            <person name="Caragea D."/>
            <person name="Park Y."/>
            <person name="Beeman R.W."/>
            <person name="Lorenzen M.D."/>
            <person name="Butcher S."/>
            <person name="Manak J.R."/>
            <person name="Brown S.J."/>
        </authorList>
    </citation>
    <scope>NUCLEOTIDE SEQUENCE [LARGE SCALE GENOMIC DNA]</scope>
    <source>
        <strain evidence="2 3">Georgia GA2</strain>
    </source>
</reference>
<accession>D7EJ71</accession>
<evidence type="ECO:0000313" key="3">
    <source>
        <dbReference type="Proteomes" id="UP000007266"/>
    </source>
</evidence>
<keyword evidence="3" id="KW-1185">Reference proteome</keyword>
<dbReference type="OMA" id="GRIVETH"/>
<dbReference type="EMBL" id="KQ972957">
    <property type="protein sequence ID" value="EFA12598.1"/>
    <property type="molecule type" value="Genomic_DNA"/>
</dbReference>
<feature type="domain" description="DUF5641" evidence="1">
    <location>
        <begin position="7"/>
        <end position="100"/>
    </location>
</feature>